<dbReference type="InterPro" id="IPR008920">
    <property type="entry name" value="TF_FadR/GntR_C"/>
</dbReference>
<gene>
    <name evidence="5" type="ORF">G443_003729</name>
</gene>
<dbReference type="PANTHER" id="PTHR43537:SF44">
    <property type="entry name" value="GNTR FAMILY REGULATORY PROTEIN"/>
    <property type="match status" value="1"/>
</dbReference>
<name>A0ABT1JLR0_ACTCY</name>
<dbReference type="Gene3D" id="1.10.10.10">
    <property type="entry name" value="Winged helix-like DNA-binding domain superfamily/Winged helix DNA-binding domain"/>
    <property type="match status" value="1"/>
</dbReference>
<comment type="caution">
    <text evidence="5">The sequence shown here is derived from an EMBL/GenBank/DDBJ whole genome shotgun (WGS) entry which is preliminary data.</text>
</comment>
<accession>A0ABT1JLR0</accession>
<dbReference type="SUPFAM" id="SSF46785">
    <property type="entry name" value="Winged helix' DNA-binding domain"/>
    <property type="match status" value="1"/>
</dbReference>
<dbReference type="EMBL" id="AUBJ02000001">
    <property type="protein sequence ID" value="MCP2333459.1"/>
    <property type="molecule type" value="Genomic_DNA"/>
</dbReference>
<dbReference type="InterPro" id="IPR036388">
    <property type="entry name" value="WH-like_DNA-bd_sf"/>
</dbReference>
<dbReference type="RefSeq" id="WP_026419496.1">
    <property type="nucleotide sequence ID" value="NZ_AUBJ02000001.1"/>
</dbReference>
<dbReference type="SUPFAM" id="SSF48008">
    <property type="entry name" value="GntR ligand-binding domain-like"/>
    <property type="match status" value="1"/>
</dbReference>
<keyword evidence="1" id="KW-0805">Transcription regulation</keyword>
<dbReference type="Pfam" id="PF07729">
    <property type="entry name" value="FCD"/>
    <property type="match status" value="1"/>
</dbReference>
<dbReference type="InterPro" id="IPR000524">
    <property type="entry name" value="Tscrpt_reg_HTH_GntR"/>
</dbReference>
<dbReference type="PROSITE" id="PS50949">
    <property type="entry name" value="HTH_GNTR"/>
    <property type="match status" value="1"/>
</dbReference>
<evidence type="ECO:0000256" key="1">
    <source>
        <dbReference type="ARBA" id="ARBA00023015"/>
    </source>
</evidence>
<evidence type="ECO:0000313" key="6">
    <source>
        <dbReference type="Proteomes" id="UP000791080"/>
    </source>
</evidence>
<evidence type="ECO:0000256" key="3">
    <source>
        <dbReference type="ARBA" id="ARBA00023163"/>
    </source>
</evidence>
<evidence type="ECO:0000313" key="5">
    <source>
        <dbReference type="EMBL" id="MCP2333459.1"/>
    </source>
</evidence>
<evidence type="ECO:0000259" key="4">
    <source>
        <dbReference type="PROSITE" id="PS50949"/>
    </source>
</evidence>
<dbReference type="PANTHER" id="PTHR43537">
    <property type="entry name" value="TRANSCRIPTIONAL REGULATOR, GNTR FAMILY"/>
    <property type="match status" value="1"/>
</dbReference>
<evidence type="ECO:0000256" key="2">
    <source>
        <dbReference type="ARBA" id="ARBA00023125"/>
    </source>
</evidence>
<keyword evidence="3" id="KW-0804">Transcription</keyword>
<sequence length="231" mass="25024">MAWVSLHDRLLEELGLAVTGGTLAAGDRVLLDELADRFDVSRSVIREVVRVLEALSLVSSRRRVGVVVLPASEWNLYDPRVIRWRLAGDQRADQLRSLSQLRAAVEPAAAALAAHNASIEVAAELMSVAGRLRGLGRSGDLEAFLVVDIAFHQMVLLGSGNEMFAQLSDVVAEVLTGRTQYGLMPRYPAAEALQLHIDVADAVQRGDAAGAQSAMLRIVDQAVEELAPIWR</sequence>
<dbReference type="Proteomes" id="UP000791080">
    <property type="component" value="Unassembled WGS sequence"/>
</dbReference>
<dbReference type="InterPro" id="IPR011711">
    <property type="entry name" value="GntR_C"/>
</dbReference>
<proteinExistence type="predicted"/>
<dbReference type="Gene3D" id="1.20.120.530">
    <property type="entry name" value="GntR ligand-binding domain-like"/>
    <property type="match status" value="1"/>
</dbReference>
<reference evidence="5 6" key="2">
    <citation type="submission" date="2022-06" db="EMBL/GenBank/DDBJ databases">
        <title>Genomic Encyclopedia of Type Strains, Phase I: the one thousand microbial genomes (KMG-I) project.</title>
        <authorList>
            <person name="Kyrpides N."/>
        </authorList>
    </citation>
    <scope>NUCLEOTIDE SEQUENCE [LARGE SCALE GENOMIC DNA]</scope>
    <source>
        <strain evidence="5 6">DSM 43889</strain>
    </source>
</reference>
<dbReference type="InterPro" id="IPR036390">
    <property type="entry name" value="WH_DNA-bd_sf"/>
</dbReference>
<feature type="domain" description="HTH gntR-type" evidence="4">
    <location>
        <begin position="4"/>
        <end position="71"/>
    </location>
</feature>
<protein>
    <submittedName>
        <fullName evidence="5">Transcriptional regulator, GntR family</fullName>
    </submittedName>
</protein>
<reference evidence="5 6" key="1">
    <citation type="submission" date="2013-07" db="EMBL/GenBank/DDBJ databases">
        <authorList>
            <consortium name="DOE Joint Genome Institute"/>
            <person name="Reeve W."/>
            <person name="Huntemann M."/>
            <person name="Han J."/>
            <person name="Chen A."/>
            <person name="Kyrpides N."/>
            <person name="Mavromatis K."/>
            <person name="Markowitz V."/>
            <person name="Palaniappan K."/>
            <person name="Ivanova N."/>
            <person name="Schaumberg A."/>
            <person name="Pati A."/>
            <person name="Liolios K."/>
            <person name="Nordberg H.P."/>
            <person name="Cantor M.N."/>
            <person name="Hua S.X."/>
            <person name="Woyke T."/>
        </authorList>
    </citation>
    <scope>NUCLEOTIDE SEQUENCE [LARGE SCALE GENOMIC DNA]</scope>
    <source>
        <strain evidence="5 6">DSM 43889</strain>
    </source>
</reference>
<organism evidence="5 6">
    <name type="scientific">Actinoalloteichus caeruleus DSM 43889</name>
    <dbReference type="NCBI Taxonomy" id="1120930"/>
    <lineage>
        <taxon>Bacteria</taxon>
        <taxon>Bacillati</taxon>
        <taxon>Actinomycetota</taxon>
        <taxon>Actinomycetes</taxon>
        <taxon>Pseudonocardiales</taxon>
        <taxon>Pseudonocardiaceae</taxon>
        <taxon>Actinoalloteichus</taxon>
        <taxon>Actinoalloteichus cyanogriseus</taxon>
    </lineage>
</organism>
<keyword evidence="2" id="KW-0238">DNA-binding</keyword>
<dbReference type="SMART" id="SM00345">
    <property type="entry name" value="HTH_GNTR"/>
    <property type="match status" value="1"/>
</dbReference>
<keyword evidence="6" id="KW-1185">Reference proteome</keyword>
<dbReference type="Pfam" id="PF00392">
    <property type="entry name" value="GntR"/>
    <property type="match status" value="1"/>
</dbReference>
<dbReference type="SMART" id="SM00895">
    <property type="entry name" value="FCD"/>
    <property type="match status" value="1"/>
</dbReference>